<dbReference type="Gene3D" id="3.10.20.10">
    <property type="match status" value="2"/>
</dbReference>
<sequence>MKLFMVYLGGSAPGANIELHDVRFVVGEHIVDTYPQLRAQWFGQVKGLHLDSYLALQHIDGYEITLVTTPIKQDVKLYFVNFGGYYPNKIAEQHDFTVCVARSAAEAKAKAKASLLTDAQSQHKDDLLMLDECLSIDEVNGYYIQLQAKGHSQPLIPDWSGYEVIG</sequence>
<accession>A0ABQ2WG41</accession>
<keyword evidence="3" id="KW-1185">Reference proteome</keyword>
<comment type="caution">
    <text evidence="2">The sequence shown here is derived from an EMBL/GenBank/DDBJ whole genome shotgun (WGS) entry which is preliminary data.</text>
</comment>
<dbReference type="InterPro" id="IPR011440">
    <property type="entry name" value="DUF1543"/>
</dbReference>
<dbReference type="Proteomes" id="UP000634667">
    <property type="component" value="Unassembled WGS sequence"/>
</dbReference>
<dbReference type="Pfam" id="PF07566">
    <property type="entry name" value="DUF1543"/>
    <property type="match status" value="2"/>
</dbReference>
<organism evidence="2 3">
    <name type="scientific">Alishewanella tabrizica</name>
    <dbReference type="NCBI Taxonomy" id="671278"/>
    <lineage>
        <taxon>Bacteria</taxon>
        <taxon>Pseudomonadati</taxon>
        <taxon>Pseudomonadota</taxon>
        <taxon>Gammaproteobacteria</taxon>
        <taxon>Alteromonadales</taxon>
        <taxon>Alteromonadaceae</taxon>
        <taxon>Alishewanella</taxon>
    </lineage>
</organism>
<proteinExistence type="predicted"/>
<protein>
    <recommendedName>
        <fullName evidence="1">DUF1543 domain-containing protein</fullName>
    </recommendedName>
</protein>
<feature type="domain" description="DUF1543" evidence="1">
    <location>
        <begin position="91"/>
        <end position="135"/>
    </location>
</feature>
<name>A0ABQ2WG41_9ALTE</name>
<dbReference type="RefSeq" id="WP_189480455.1">
    <property type="nucleotide sequence ID" value="NZ_BMYR01000002.1"/>
</dbReference>
<evidence type="ECO:0000259" key="1">
    <source>
        <dbReference type="Pfam" id="PF07566"/>
    </source>
</evidence>
<gene>
    <name evidence="2" type="ORF">GCM10008111_06470</name>
</gene>
<evidence type="ECO:0000313" key="2">
    <source>
        <dbReference type="EMBL" id="GGW53036.1"/>
    </source>
</evidence>
<feature type="domain" description="DUF1543" evidence="1">
    <location>
        <begin position="15"/>
        <end position="66"/>
    </location>
</feature>
<evidence type="ECO:0000313" key="3">
    <source>
        <dbReference type="Proteomes" id="UP000634667"/>
    </source>
</evidence>
<reference evidence="3" key="1">
    <citation type="journal article" date="2019" name="Int. J. Syst. Evol. Microbiol.">
        <title>The Global Catalogue of Microorganisms (GCM) 10K type strain sequencing project: providing services to taxonomists for standard genome sequencing and annotation.</title>
        <authorList>
            <consortium name="The Broad Institute Genomics Platform"/>
            <consortium name="The Broad Institute Genome Sequencing Center for Infectious Disease"/>
            <person name="Wu L."/>
            <person name="Ma J."/>
        </authorList>
    </citation>
    <scope>NUCLEOTIDE SEQUENCE [LARGE SCALE GENOMIC DNA]</scope>
    <source>
        <strain evidence="3">KCTC 23723</strain>
    </source>
</reference>
<dbReference type="EMBL" id="BMYR01000002">
    <property type="protein sequence ID" value="GGW53036.1"/>
    <property type="molecule type" value="Genomic_DNA"/>
</dbReference>